<dbReference type="Proteomes" id="UP000438476">
    <property type="component" value="Unassembled WGS sequence"/>
</dbReference>
<dbReference type="Pfam" id="PF10029">
    <property type="entry name" value="DUF2271"/>
    <property type="match status" value="1"/>
</dbReference>
<gene>
    <name evidence="2" type="ORF">GRI91_04265</name>
</gene>
<dbReference type="AlphaFoldDB" id="A0A6I4T4W5"/>
<dbReference type="PIRSF" id="PIRSF014995">
    <property type="entry name" value="UCP014995"/>
    <property type="match status" value="1"/>
</dbReference>
<proteinExistence type="predicted"/>
<feature type="region of interest" description="Disordered" evidence="1">
    <location>
        <begin position="128"/>
        <end position="149"/>
    </location>
</feature>
<protein>
    <submittedName>
        <fullName evidence="2">DUF2271 domain-containing protein</fullName>
    </submittedName>
</protein>
<reference evidence="2 3" key="1">
    <citation type="submission" date="2019-12" db="EMBL/GenBank/DDBJ databases">
        <title>Genomic-based taxomic classification of the family Erythrobacteraceae.</title>
        <authorList>
            <person name="Xu L."/>
        </authorList>
    </citation>
    <scope>NUCLEOTIDE SEQUENCE [LARGE SCALE GENOMIC DNA]</scope>
    <source>
        <strain evidence="2 3">LMG 29518</strain>
    </source>
</reference>
<name>A0A6I4T4W5_9SPHN</name>
<dbReference type="InterPro" id="IPR014469">
    <property type="entry name" value="DUF2271"/>
</dbReference>
<organism evidence="2 3">
    <name type="scientific">Altericroceibacterium endophyticum</name>
    <dbReference type="NCBI Taxonomy" id="1808508"/>
    <lineage>
        <taxon>Bacteria</taxon>
        <taxon>Pseudomonadati</taxon>
        <taxon>Pseudomonadota</taxon>
        <taxon>Alphaproteobacteria</taxon>
        <taxon>Sphingomonadales</taxon>
        <taxon>Erythrobacteraceae</taxon>
        <taxon>Altericroceibacterium</taxon>
    </lineage>
</organism>
<dbReference type="OrthoDB" id="195316at2"/>
<comment type="caution">
    <text evidence="2">The sequence shown here is derived from an EMBL/GenBank/DDBJ whole genome shotgun (WGS) entry which is preliminary data.</text>
</comment>
<keyword evidence="3" id="KW-1185">Reference proteome</keyword>
<accession>A0A6I4T4W5</accession>
<evidence type="ECO:0000313" key="3">
    <source>
        <dbReference type="Proteomes" id="UP000438476"/>
    </source>
</evidence>
<sequence length="149" mass="16345">MTVTVEIPRMRVAEYHNPYVAIWIEDSAGKVASTLDVWYEVDKRGGEGTKWLADMRTWWRRAGRSMKMPANGISGPTQAPGKYTLKFTEGRTPLRNLAPGNYKLRVEAAREVGGREVLTIPFKWPASGSVSGSAKGTSELGTVTLSGKS</sequence>
<evidence type="ECO:0000256" key="1">
    <source>
        <dbReference type="SAM" id="MobiDB-lite"/>
    </source>
</evidence>
<evidence type="ECO:0000313" key="2">
    <source>
        <dbReference type="EMBL" id="MXO64960.1"/>
    </source>
</evidence>
<dbReference type="EMBL" id="WTYT01000002">
    <property type="protein sequence ID" value="MXO64960.1"/>
    <property type="molecule type" value="Genomic_DNA"/>
</dbReference>